<dbReference type="Pfam" id="PF02610">
    <property type="entry name" value="AraA_N"/>
    <property type="match status" value="1"/>
</dbReference>
<comment type="caution">
    <text evidence="4">The sequence shown here is derived from an EMBL/GenBank/DDBJ whole genome shotgun (WGS) entry which is preliminary data.</text>
</comment>
<evidence type="ECO:0000256" key="2">
    <source>
        <dbReference type="ARBA" id="ARBA00023277"/>
    </source>
</evidence>
<dbReference type="GO" id="GO:0005737">
    <property type="term" value="C:cytoplasm"/>
    <property type="evidence" value="ECO:0007669"/>
    <property type="project" value="InterPro"/>
</dbReference>
<dbReference type="InterPro" id="IPR009015">
    <property type="entry name" value="Fucose_isomerase_N/cen_sf"/>
</dbReference>
<dbReference type="GO" id="GO:0005996">
    <property type="term" value="P:monosaccharide metabolic process"/>
    <property type="evidence" value="ECO:0007669"/>
    <property type="project" value="InterPro"/>
</dbReference>
<reference evidence="4 5" key="1">
    <citation type="journal article" date="2014" name="Int. J. Syst. Evol. Microbiol.">
        <title>Listeria floridensis sp. nov., Listeria aquatica sp. nov., Listeria cornellensis sp. nov., Listeria riparia sp. nov. and Listeria grandensis sp. nov., from agricultural and natural environments.</title>
        <authorList>
            <person name="den Bakker H.C."/>
            <person name="Warchocki S."/>
            <person name="Wright E.M."/>
            <person name="Allred A.F."/>
            <person name="Ahlstrom C."/>
            <person name="Manuel C.S."/>
            <person name="Stasiewicz M.J."/>
            <person name="Burrell A."/>
            <person name="Roof S."/>
            <person name="Strawn L."/>
            <person name="Fortes E.D."/>
            <person name="Nightingale K.K."/>
            <person name="Kephart D."/>
            <person name="Wiedmann M."/>
        </authorList>
    </citation>
    <scope>NUCLEOTIDE SEQUENCE [LARGE SCALE GENOMIC DNA]</scope>
    <source>
        <strain evidence="4 5">FSL S10-1188</strain>
    </source>
</reference>
<dbReference type="EMBL" id="AOCG01000001">
    <property type="protein sequence ID" value="EUJ21875.1"/>
    <property type="molecule type" value="Genomic_DNA"/>
</dbReference>
<evidence type="ECO:0000259" key="3">
    <source>
        <dbReference type="Pfam" id="PF02610"/>
    </source>
</evidence>
<organism evidence="4 5">
    <name type="scientific">Listeria aquatica FSL S10-1188</name>
    <dbReference type="NCBI Taxonomy" id="1265818"/>
    <lineage>
        <taxon>Bacteria</taxon>
        <taxon>Bacillati</taxon>
        <taxon>Bacillota</taxon>
        <taxon>Bacilli</taxon>
        <taxon>Bacillales</taxon>
        <taxon>Listeriaceae</taxon>
        <taxon>Listeria</taxon>
    </lineage>
</organism>
<evidence type="ECO:0000256" key="1">
    <source>
        <dbReference type="ARBA" id="ARBA00023235"/>
    </source>
</evidence>
<evidence type="ECO:0000313" key="4">
    <source>
        <dbReference type="EMBL" id="EUJ21875.1"/>
    </source>
</evidence>
<name>W7BB13_9LIST</name>
<protein>
    <submittedName>
        <fullName evidence="4">L-arabinose isomerase</fullName>
        <ecNumber evidence="4">5.3.1.4</ecNumber>
    </submittedName>
</protein>
<dbReference type="Proteomes" id="UP000019246">
    <property type="component" value="Unassembled WGS sequence"/>
</dbReference>
<dbReference type="InterPro" id="IPR055389">
    <property type="entry name" value="AraA_N"/>
</dbReference>
<dbReference type="EC" id="5.3.1.4" evidence="4"/>
<dbReference type="AlphaFoldDB" id="W7BB13"/>
<dbReference type="InterPro" id="IPR038583">
    <property type="entry name" value="AraA_N_sf"/>
</dbReference>
<keyword evidence="1 4" id="KW-0413">Isomerase</keyword>
<proteinExistence type="predicted"/>
<dbReference type="Gene3D" id="3.40.50.10940">
    <property type="match status" value="1"/>
</dbReference>
<evidence type="ECO:0000313" key="5">
    <source>
        <dbReference type="Proteomes" id="UP000019246"/>
    </source>
</evidence>
<keyword evidence="2" id="KW-0119">Carbohydrate metabolism</keyword>
<dbReference type="SUPFAM" id="SSF53743">
    <property type="entry name" value="FucI/AraA N-terminal and middle domains"/>
    <property type="match status" value="1"/>
</dbReference>
<dbReference type="GO" id="GO:0008733">
    <property type="term" value="F:L-arabinose isomerase activity"/>
    <property type="evidence" value="ECO:0007669"/>
    <property type="project" value="UniProtKB-EC"/>
</dbReference>
<sequence>MMKLAEKEFWFVVGSQHLYGEEALRSVKKRCRGNG</sequence>
<keyword evidence="5" id="KW-1185">Reference proteome</keyword>
<feature type="domain" description="L-arabinose isomerase N-terminal" evidence="3">
    <location>
        <begin position="8"/>
        <end position="31"/>
    </location>
</feature>
<gene>
    <name evidence="4" type="ORF">MAQA_00740</name>
</gene>
<accession>W7BB13</accession>